<accession>A0A5B6VKE3</accession>
<proteinExistence type="predicted"/>
<evidence type="ECO:0000313" key="2">
    <source>
        <dbReference type="Proteomes" id="UP000325315"/>
    </source>
</evidence>
<protein>
    <submittedName>
        <fullName evidence="1">Uncharacterized protein</fullName>
    </submittedName>
</protein>
<gene>
    <name evidence="1" type="ORF">EPI10_015535</name>
</gene>
<reference evidence="2" key="1">
    <citation type="journal article" date="2019" name="Plant Biotechnol. J.">
        <title>Genome sequencing of the Australian wild diploid species Gossypium australe highlights disease resistance and delayed gland morphogenesis.</title>
        <authorList>
            <person name="Cai Y."/>
            <person name="Cai X."/>
            <person name="Wang Q."/>
            <person name="Wang P."/>
            <person name="Zhang Y."/>
            <person name="Cai C."/>
            <person name="Xu Y."/>
            <person name="Wang K."/>
            <person name="Zhou Z."/>
            <person name="Wang C."/>
            <person name="Geng S."/>
            <person name="Li B."/>
            <person name="Dong Q."/>
            <person name="Hou Y."/>
            <person name="Wang H."/>
            <person name="Ai P."/>
            <person name="Liu Z."/>
            <person name="Yi F."/>
            <person name="Sun M."/>
            <person name="An G."/>
            <person name="Cheng J."/>
            <person name="Zhang Y."/>
            <person name="Shi Q."/>
            <person name="Xie Y."/>
            <person name="Shi X."/>
            <person name="Chang Y."/>
            <person name="Huang F."/>
            <person name="Chen Y."/>
            <person name="Hong S."/>
            <person name="Mi L."/>
            <person name="Sun Q."/>
            <person name="Zhang L."/>
            <person name="Zhou B."/>
            <person name="Peng R."/>
            <person name="Zhang X."/>
            <person name="Liu F."/>
        </authorList>
    </citation>
    <scope>NUCLEOTIDE SEQUENCE [LARGE SCALE GENOMIC DNA]</scope>
    <source>
        <strain evidence="2">cv. PA1801</strain>
    </source>
</reference>
<sequence>MRDKIFSNQEAVLRLSLDQPEAKTIYVVSYDLAHFENRPSEVHDGVEHIKWKNGLMKVVKGSAITDFLASRALEDYKPLNFDFSNEDLVYVTTTEKVLRKNTPKN</sequence>
<name>A0A5B6VKE3_9ROSI</name>
<comment type="caution">
    <text evidence="1">The sequence shown here is derived from an EMBL/GenBank/DDBJ whole genome shotgun (WGS) entry which is preliminary data.</text>
</comment>
<dbReference type="AlphaFoldDB" id="A0A5B6VKE3"/>
<dbReference type="EMBL" id="SMMG02000006">
    <property type="protein sequence ID" value="KAA3469779.1"/>
    <property type="molecule type" value="Genomic_DNA"/>
</dbReference>
<evidence type="ECO:0000313" key="1">
    <source>
        <dbReference type="EMBL" id="KAA3469779.1"/>
    </source>
</evidence>
<keyword evidence="2" id="KW-1185">Reference proteome</keyword>
<organism evidence="1 2">
    <name type="scientific">Gossypium australe</name>
    <dbReference type="NCBI Taxonomy" id="47621"/>
    <lineage>
        <taxon>Eukaryota</taxon>
        <taxon>Viridiplantae</taxon>
        <taxon>Streptophyta</taxon>
        <taxon>Embryophyta</taxon>
        <taxon>Tracheophyta</taxon>
        <taxon>Spermatophyta</taxon>
        <taxon>Magnoliopsida</taxon>
        <taxon>eudicotyledons</taxon>
        <taxon>Gunneridae</taxon>
        <taxon>Pentapetalae</taxon>
        <taxon>rosids</taxon>
        <taxon>malvids</taxon>
        <taxon>Malvales</taxon>
        <taxon>Malvaceae</taxon>
        <taxon>Malvoideae</taxon>
        <taxon>Gossypium</taxon>
    </lineage>
</organism>
<dbReference type="Proteomes" id="UP000325315">
    <property type="component" value="Unassembled WGS sequence"/>
</dbReference>